<dbReference type="GO" id="GO:0004493">
    <property type="term" value="F:methylmalonyl-CoA epimerase activity"/>
    <property type="evidence" value="ECO:0007669"/>
    <property type="project" value="TreeGrafter"/>
</dbReference>
<dbReference type="InterPro" id="IPR017515">
    <property type="entry name" value="MeMalonyl-CoA_epimerase"/>
</dbReference>
<evidence type="ECO:0000256" key="1">
    <source>
        <dbReference type="ARBA" id="ARBA00009308"/>
    </source>
</evidence>
<dbReference type="Gene3D" id="3.10.180.10">
    <property type="entry name" value="2,3-Dihydroxybiphenyl 1,2-Dioxygenase, domain 1"/>
    <property type="match status" value="1"/>
</dbReference>
<dbReference type="RefSeq" id="WP_049990811.1">
    <property type="nucleotide sequence ID" value="NZ_FOIS01000001.1"/>
</dbReference>
<dbReference type="PROSITE" id="PS51819">
    <property type="entry name" value="VOC"/>
    <property type="match status" value="1"/>
</dbReference>
<dbReference type="Pfam" id="PF13669">
    <property type="entry name" value="Glyoxalase_4"/>
    <property type="match status" value="1"/>
</dbReference>
<proteinExistence type="inferred from homology"/>
<evidence type="ECO:0000313" key="5">
    <source>
        <dbReference type="Proteomes" id="UP000183275"/>
    </source>
</evidence>
<gene>
    <name evidence="4" type="ORF">SAMN05216285_0894</name>
</gene>
<evidence type="ECO:0000313" key="4">
    <source>
        <dbReference type="EMBL" id="SEV87006.1"/>
    </source>
</evidence>
<dbReference type="NCBIfam" id="TIGR03081">
    <property type="entry name" value="metmalonyl_epim"/>
    <property type="match status" value="1"/>
</dbReference>
<dbReference type="Proteomes" id="UP000183275">
    <property type="component" value="Unassembled WGS sequence"/>
</dbReference>
<reference evidence="5" key="1">
    <citation type="submission" date="2016-10" db="EMBL/GenBank/DDBJ databases">
        <authorList>
            <person name="Varghese N."/>
        </authorList>
    </citation>
    <scope>NUCLEOTIDE SEQUENCE [LARGE SCALE GENOMIC DNA]</scope>
    <source>
        <strain evidence="5">CGMCC 1.12284</strain>
    </source>
</reference>
<organism evidence="4 5">
    <name type="scientific">Natrinema salifodinae</name>
    <dbReference type="NCBI Taxonomy" id="1202768"/>
    <lineage>
        <taxon>Archaea</taxon>
        <taxon>Methanobacteriati</taxon>
        <taxon>Methanobacteriota</taxon>
        <taxon>Stenosarchaea group</taxon>
        <taxon>Halobacteria</taxon>
        <taxon>Halobacteriales</taxon>
        <taxon>Natrialbaceae</taxon>
        <taxon>Natrinema</taxon>
    </lineage>
</organism>
<dbReference type="PANTHER" id="PTHR43048:SF3">
    <property type="entry name" value="METHYLMALONYL-COA EPIMERASE, MITOCHONDRIAL"/>
    <property type="match status" value="1"/>
</dbReference>
<evidence type="ECO:0000259" key="3">
    <source>
        <dbReference type="PROSITE" id="PS51819"/>
    </source>
</evidence>
<dbReference type="InterPro" id="IPR037523">
    <property type="entry name" value="VOC_core"/>
</dbReference>
<dbReference type="EMBL" id="FOIS01000001">
    <property type="protein sequence ID" value="SEV87006.1"/>
    <property type="molecule type" value="Genomic_DNA"/>
</dbReference>
<dbReference type="PANTHER" id="PTHR43048">
    <property type="entry name" value="METHYLMALONYL-COA EPIMERASE"/>
    <property type="match status" value="1"/>
</dbReference>
<dbReference type="GO" id="GO:0046491">
    <property type="term" value="P:L-methylmalonyl-CoA metabolic process"/>
    <property type="evidence" value="ECO:0007669"/>
    <property type="project" value="TreeGrafter"/>
</dbReference>
<dbReference type="CDD" id="cd07249">
    <property type="entry name" value="MMCE"/>
    <property type="match status" value="1"/>
</dbReference>
<dbReference type="InterPro" id="IPR029068">
    <property type="entry name" value="Glyas_Bleomycin-R_OHBP_Dase"/>
</dbReference>
<evidence type="ECO:0000256" key="2">
    <source>
        <dbReference type="ARBA" id="ARBA00022723"/>
    </source>
</evidence>
<keyword evidence="5" id="KW-1185">Reference proteome</keyword>
<name>A0A1I0MGV0_9EURY</name>
<feature type="domain" description="VOC" evidence="3">
    <location>
        <begin position="2"/>
        <end position="128"/>
    </location>
</feature>
<comment type="similarity">
    <text evidence="1">Belongs to the methylmalonyl-CoA epimerase family.</text>
</comment>
<protein>
    <submittedName>
        <fullName evidence="4">Methylmalonyl-CoA epimerase</fullName>
    </submittedName>
</protein>
<dbReference type="InterPro" id="IPR051785">
    <property type="entry name" value="MMCE/EMCE_epimerase"/>
</dbReference>
<dbReference type="GO" id="GO:0046872">
    <property type="term" value="F:metal ion binding"/>
    <property type="evidence" value="ECO:0007669"/>
    <property type="project" value="UniProtKB-KW"/>
</dbReference>
<dbReference type="STRING" id="1202768.SAMN05216285_0894"/>
<sequence>MHFDHAGIATDDAQALADLFGDLFGLEVAHEEVFDGMRVTFLDCGDGYFELLEPLDDDGTIARYLADSGPGIHHLALATDDIDRALETVREHDVTPVDEEPRAGAWGHSVAFLHPKDTGGILLELVEH</sequence>
<dbReference type="eggNOG" id="arCOG02706">
    <property type="taxonomic scope" value="Archaea"/>
</dbReference>
<dbReference type="OrthoDB" id="6161at2157"/>
<dbReference type="SUPFAM" id="SSF54593">
    <property type="entry name" value="Glyoxalase/Bleomycin resistance protein/Dihydroxybiphenyl dioxygenase"/>
    <property type="match status" value="1"/>
</dbReference>
<accession>A0A1I0MGV0</accession>
<dbReference type="AlphaFoldDB" id="A0A1I0MGV0"/>
<keyword evidence="2" id="KW-0479">Metal-binding</keyword>